<organism evidence="3">
    <name type="scientific">Pseudomonas aeruginosa</name>
    <dbReference type="NCBI Taxonomy" id="287"/>
    <lineage>
        <taxon>Bacteria</taxon>
        <taxon>Pseudomonadati</taxon>
        <taxon>Pseudomonadota</taxon>
        <taxon>Gammaproteobacteria</taxon>
        <taxon>Pseudomonadales</taxon>
        <taxon>Pseudomonadaceae</taxon>
        <taxon>Pseudomonas</taxon>
    </lineage>
</organism>
<dbReference type="InterPro" id="IPR050678">
    <property type="entry name" value="DNA_Partitioning_ATPase"/>
</dbReference>
<evidence type="ECO:0000259" key="2">
    <source>
        <dbReference type="Pfam" id="PF01656"/>
    </source>
</evidence>
<dbReference type="InterPro" id="IPR027417">
    <property type="entry name" value="P-loop_NTPase"/>
</dbReference>
<dbReference type="PANTHER" id="PTHR13696:SF96">
    <property type="entry name" value="COBQ_COBB_MIND_PARA NUCLEOTIDE BINDING DOMAIN-CONTAINING PROTEIN"/>
    <property type="match status" value="1"/>
</dbReference>
<dbReference type="PIR" id="S21306">
    <property type="entry name" value="S21306"/>
</dbReference>
<reference evidence="3" key="2">
    <citation type="submission" date="1992-04" db="EMBL/GenBank/DDBJ databases">
        <title>DNA sequence analysis of the replication region of the Pseudomonas aeruginosa plasmid R91-5.</title>
        <authorList>
            <person name="Davies S.S.P."/>
            <person name="Krishnapillai V.V."/>
        </authorList>
    </citation>
    <scope>NUCLEOTIDE SEQUENCE</scope>
    <source>
        <strain evidence="3">PAO1</strain>
        <plasmid evidence="3">pR91-5</plasmid>
    </source>
</reference>
<sequence length="296" mass="32861">MQRSQRSRPRTERSKHRWPAKRPPLCLLPVTSVTKSDNQRSRRRSGQQSSRRARRPYRTCRRTTIRTSPGARTNASSSSGPRSSWPLTQNVSSSCLRRRNGRSSGSGRRQRPSAIRICPQVHLPRSRCWRSRRLAPNLTDLSCASCASYITGRLFLRDGVALHLRNCLTYISFITISEAINPMILLLGGEKGGTGKSCLAQNLAVWIQARGGDVLLLDADPQGTTADWAEERSQQSDLKAIPVVQAQGQIRSTLTDLQKRYRQIVVDAGGADSEALRSAMTVATHMLIPFSRSGVT</sequence>
<evidence type="ECO:0000256" key="1">
    <source>
        <dbReference type="SAM" id="MobiDB-lite"/>
    </source>
</evidence>
<feature type="region of interest" description="Disordered" evidence="1">
    <location>
        <begin position="1"/>
        <end position="113"/>
    </location>
</feature>
<proteinExistence type="predicted"/>
<dbReference type="AlphaFoldDB" id="Q51556"/>
<geneLocation type="plasmid" evidence="3">
    <name>pR91-5</name>
</geneLocation>
<evidence type="ECO:0000313" key="3">
    <source>
        <dbReference type="EMBL" id="CAA38510.1"/>
    </source>
</evidence>
<protein>
    <recommendedName>
        <fullName evidence="2">CobQ/CobB/MinD/ParA nucleotide binding domain-containing protein</fullName>
    </recommendedName>
</protein>
<dbReference type="CDD" id="cd02042">
    <property type="entry name" value="ParAB_family"/>
    <property type="match status" value="1"/>
</dbReference>
<dbReference type="Gene3D" id="3.40.50.300">
    <property type="entry name" value="P-loop containing nucleotide triphosphate hydrolases"/>
    <property type="match status" value="1"/>
</dbReference>
<dbReference type="PANTHER" id="PTHR13696">
    <property type="entry name" value="P-LOOP CONTAINING NUCLEOSIDE TRIPHOSPHATE HYDROLASE"/>
    <property type="match status" value="1"/>
</dbReference>
<dbReference type="InterPro" id="IPR002586">
    <property type="entry name" value="CobQ/CobB/MinD/ParA_Nub-bd_dom"/>
</dbReference>
<feature type="domain" description="CobQ/CobB/MinD/ParA nucleotide binding" evidence="2">
    <location>
        <begin position="189"/>
        <end position="246"/>
    </location>
</feature>
<dbReference type="Pfam" id="PF01656">
    <property type="entry name" value="CbiA"/>
    <property type="match status" value="1"/>
</dbReference>
<dbReference type="SUPFAM" id="SSF52540">
    <property type="entry name" value="P-loop containing nucleoside triphosphate hydrolases"/>
    <property type="match status" value="1"/>
</dbReference>
<reference evidence="3" key="1">
    <citation type="submission" date="1990-09" db="EMBL/GenBank/DDBJ databases">
        <authorList>
            <person name="Davies S."/>
        </authorList>
    </citation>
    <scope>NUCLEOTIDE SEQUENCE</scope>
    <source>
        <strain evidence="3">PAO1</strain>
        <plasmid evidence="3">pR91-5</plasmid>
    </source>
</reference>
<feature type="compositionally biased region" description="Basic residues" evidence="1">
    <location>
        <begin position="41"/>
        <end position="64"/>
    </location>
</feature>
<feature type="compositionally biased region" description="Basic residues" evidence="1">
    <location>
        <begin position="1"/>
        <end position="20"/>
    </location>
</feature>
<name>Q51556_PSEAI</name>
<accession>Q51556</accession>
<dbReference type="EMBL" id="X54695">
    <property type="protein sequence ID" value="CAA38510.1"/>
    <property type="molecule type" value="Genomic_DNA"/>
</dbReference>
<keyword evidence="3" id="KW-0614">Plasmid</keyword>